<evidence type="ECO:0000256" key="1">
    <source>
        <dbReference type="ARBA" id="ARBA00007362"/>
    </source>
</evidence>
<feature type="transmembrane region" description="Helical" evidence="3">
    <location>
        <begin position="69"/>
        <end position="87"/>
    </location>
</feature>
<accession>A0ABP3JIN6</accession>
<proteinExistence type="inferred from homology"/>
<feature type="transmembrane region" description="Helical" evidence="3">
    <location>
        <begin position="12"/>
        <end position="32"/>
    </location>
</feature>
<protein>
    <submittedName>
        <fullName evidence="5">DMT family transporter</fullName>
    </submittedName>
</protein>
<feature type="region of interest" description="Disordered" evidence="2">
    <location>
        <begin position="298"/>
        <end position="317"/>
    </location>
</feature>
<dbReference type="InterPro" id="IPR037185">
    <property type="entry name" value="EmrE-like"/>
</dbReference>
<feature type="transmembrane region" description="Helical" evidence="3">
    <location>
        <begin position="99"/>
        <end position="119"/>
    </location>
</feature>
<feature type="domain" description="EamA" evidence="4">
    <location>
        <begin position="153"/>
        <end position="285"/>
    </location>
</feature>
<dbReference type="SUPFAM" id="SSF103481">
    <property type="entry name" value="Multidrug resistance efflux transporter EmrE"/>
    <property type="match status" value="2"/>
</dbReference>
<name>A0ABP3JIN6_9ACTN</name>
<feature type="transmembrane region" description="Helical" evidence="3">
    <location>
        <begin position="183"/>
        <end position="203"/>
    </location>
</feature>
<reference evidence="6" key="1">
    <citation type="journal article" date="2019" name="Int. J. Syst. Evol. Microbiol.">
        <title>The Global Catalogue of Microorganisms (GCM) 10K type strain sequencing project: providing services to taxonomists for standard genome sequencing and annotation.</title>
        <authorList>
            <consortium name="The Broad Institute Genomics Platform"/>
            <consortium name="The Broad Institute Genome Sequencing Center for Infectious Disease"/>
            <person name="Wu L."/>
            <person name="Ma J."/>
        </authorList>
    </citation>
    <scope>NUCLEOTIDE SEQUENCE [LARGE SCALE GENOMIC DNA]</scope>
    <source>
        <strain evidence="6">JCM 10649</strain>
    </source>
</reference>
<evidence type="ECO:0000259" key="4">
    <source>
        <dbReference type="Pfam" id="PF00892"/>
    </source>
</evidence>
<dbReference type="InterPro" id="IPR000620">
    <property type="entry name" value="EamA_dom"/>
</dbReference>
<keyword evidence="6" id="KW-1185">Reference proteome</keyword>
<feature type="domain" description="EamA" evidence="4">
    <location>
        <begin position="15"/>
        <end position="141"/>
    </location>
</feature>
<keyword evidence="3" id="KW-1133">Transmembrane helix</keyword>
<dbReference type="EMBL" id="BAAAHB010000008">
    <property type="protein sequence ID" value="GAA0451345.1"/>
    <property type="molecule type" value="Genomic_DNA"/>
</dbReference>
<evidence type="ECO:0000256" key="2">
    <source>
        <dbReference type="SAM" id="MobiDB-lite"/>
    </source>
</evidence>
<feature type="transmembrane region" description="Helical" evidence="3">
    <location>
        <begin position="215"/>
        <end position="232"/>
    </location>
</feature>
<evidence type="ECO:0000313" key="6">
    <source>
        <dbReference type="Proteomes" id="UP001499895"/>
    </source>
</evidence>
<gene>
    <name evidence="5" type="ORF">GCM10009544_12680</name>
</gene>
<feature type="transmembrane region" description="Helical" evidence="3">
    <location>
        <begin position="151"/>
        <end position="171"/>
    </location>
</feature>
<organism evidence="5 6">
    <name type="scientific">Streptomyces stramineus</name>
    <dbReference type="NCBI Taxonomy" id="173861"/>
    <lineage>
        <taxon>Bacteria</taxon>
        <taxon>Bacillati</taxon>
        <taxon>Actinomycetota</taxon>
        <taxon>Actinomycetes</taxon>
        <taxon>Kitasatosporales</taxon>
        <taxon>Streptomycetaceae</taxon>
        <taxon>Streptomyces</taxon>
    </lineage>
</organism>
<feature type="transmembrane region" description="Helical" evidence="3">
    <location>
        <begin position="270"/>
        <end position="287"/>
    </location>
</feature>
<dbReference type="Pfam" id="PF00892">
    <property type="entry name" value="EamA"/>
    <property type="match status" value="2"/>
</dbReference>
<evidence type="ECO:0000256" key="3">
    <source>
        <dbReference type="SAM" id="Phobius"/>
    </source>
</evidence>
<sequence>MTAAQRVAAPWLPMAATAVLWGSAFTAIQFALPDYAPASIALLRIAVTVVLLVPCLVLGRIGPLRRQDALRMAAFGLTGMTAYQVLLCAGEESVDAGTAAMLIAASPVFTTALGMAFLGDRPGRRGLAGLGVALGGALLVAVTSGGGSGSVVGALMVLAAAATQATSFALQKPLLKTYSGAECVFYGSLFGLIPLLPMAPGAVADVAAADPHRTAAVLWLGLGCTALAFWTWSRTLRATSASTASLVLYAVPVAALALDAVLLGNVPARSAVLGGLLVLAGVAVATIRRAAPAPVARPDAAESVAPPERELVAGGRR</sequence>
<keyword evidence="3" id="KW-0472">Membrane</keyword>
<comment type="similarity">
    <text evidence="1">Belongs to the EamA transporter family.</text>
</comment>
<dbReference type="PANTHER" id="PTHR12715:SF4">
    <property type="entry name" value="EAMA DOMAIN-CONTAINING PROTEIN"/>
    <property type="match status" value="1"/>
</dbReference>
<dbReference type="PANTHER" id="PTHR12715">
    <property type="entry name" value="TRANSPORTER, DRUG/METABOLITE EXPORTER FAMILY"/>
    <property type="match status" value="1"/>
</dbReference>
<evidence type="ECO:0000313" key="5">
    <source>
        <dbReference type="EMBL" id="GAA0451345.1"/>
    </source>
</evidence>
<feature type="transmembrane region" description="Helical" evidence="3">
    <location>
        <begin position="38"/>
        <end position="57"/>
    </location>
</feature>
<comment type="caution">
    <text evidence="5">The sequence shown here is derived from an EMBL/GenBank/DDBJ whole genome shotgun (WGS) entry which is preliminary data.</text>
</comment>
<feature type="transmembrane region" description="Helical" evidence="3">
    <location>
        <begin position="126"/>
        <end position="145"/>
    </location>
</feature>
<keyword evidence="3" id="KW-0812">Transmembrane</keyword>
<dbReference type="InterPro" id="IPR052756">
    <property type="entry name" value="Alkyne_AA_exporter"/>
</dbReference>
<feature type="transmembrane region" description="Helical" evidence="3">
    <location>
        <begin position="244"/>
        <end position="264"/>
    </location>
</feature>
<dbReference type="Proteomes" id="UP001499895">
    <property type="component" value="Unassembled WGS sequence"/>
</dbReference>
<dbReference type="RefSeq" id="WP_344086904.1">
    <property type="nucleotide sequence ID" value="NZ_BAAAHB010000008.1"/>
</dbReference>